<feature type="domain" description="PPE family C-terminal" evidence="3">
    <location>
        <begin position="315"/>
        <end position="391"/>
    </location>
</feature>
<dbReference type="PANTHER" id="PTHR46766:SF1">
    <property type="entry name" value="GLUTAMINE-RICH PROTEIN 2"/>
    <property type="match status" value="1"/>
</dbReference>
<dbReference type="PANTHER" id="PTHR46766">
    <property type="entry name" value="GLUTAMINE-RICH PROTEIN 2"/>
    <property type="match status" value="1"/>
</dbReference>
<dbReference type="OrthoDB" id="4705985at2"/>
<dbReference type="RefSeq" id="WP_085108771.1">
    <property type="nucleotide sequence ID" value="NZ_JACKSN010000140.1"/>
</dbReference>
<dbReference type="InterPro" id="IPR000030">
    <property type="entry name" value="PPE_dom"/>
</dbReference>
<proteinExistence type="inferred from homology"/>
<dbReference type="AlphaFoldDB" id="A0A1X2ENN7"/>
<gene>
    <name evidence="4" type="ORF">AWC30_00035</name>
</gene>
<evidence type="ECO:0000313" key="4">
    <source>
        <dbReference type="EMBL" id="ORX07196.1"/>
    </source>
</evidence>
<comment type="similarity">
    <text evidence="1">Belongs to the mycobacterial PPE family.</text>
</comment>
<evidence type="ECO:0000259" key="3">
    <source>
        <dbReference type="Pfam" id="PF12484"/>
    </source>
</evidence>
<dbReference type="STRING" id="1798.AWC30_00035"/>
<evidence type="ECO:0000313" key="5">
    <source>
        <dbReference type="Proteomes" id="UP000193090"/>
    </source>
</evidence>
<dbReference type="Gene3D" id="1.20.1260.20">
    <property type="entry name" value="PPE superfamily"/>
    <property type="match status" value="1"/>
</dbReference>
<keyword evidence="5" id="KW-1185">Reference proteome</keyword>
<evidence type="ECO:0000256" key="1">
    <source>
        <dbReference type="ARBA" id="ARBA00010652"/>
    </source>
</evidence>
<dbReference type="Proteomes" id="UP000193090">
    <property type="component" value="Unassembled WGS sequence"/>
</dbReference>
<organism evidence="4 5">
    <name type="scientific">Mycolicibacillus trivialis</name>
    <dbReference type="NCBI Taxonomy" id="1798"/>
    <lineage>
        <taxon>Bacteria</taxon>
        <taxon>Bacillati</taxon>
        <taxon>Actinomycetota</taxon>
        <taxon>Actinomycetes</taxon>
        <taxon>Mycobacteriales</taxon>
        <taxon>Mycobacteriaceae</taxon>
        <taxon>Mycolicibacillus</taxon>
    </lineage>
</organism>
<dbReference type="SUPFAM" id="SSF140459">
    <property type="entry name" value="PE/PPE dimer-like"/>
    <property type="match status" value="1"/>
</dbReference>
<feature type="domain" description="PPE" evidence="2">
    <location>
        <begin position="4"/>
        <end position="165"/>
    </location>
</feature>
<comment type="caution">
    <text evidence="4">The sequence shown here is derived from an EMBL/GenBank/DDBJ whole genome shotgun (WGS) entry which is preliminary data.</text>
</comment>
<accession>A0A1X2ENN7</accession>
<dbReference type="Pfam" id="PF12484">
    <property type="entry name" value="PPE-SVP"/>
    <property type="match status" value="1"/>
</dbReference>
<dbReference type="GO" id="GO:0052572">
    <property type="term" value="P:response to host immune response"/>
    <property type="evidence" value="ECO:0007669"/>
    <property type="project" value="TreeGrafter"/>
</dbReference>
<dbReference type="InterPro" id="IPR022171">
    <property type="entry name" value="PPE_C"/>
</dbReference>
<evidence type="ECO:0000259" key="2">
    <source>
        <dbReference type="Pfam" id="PF00823"/>
    </source>
</evidence>
<dbReference type="Pfam" id="PF00823">
    <property type="entry name" value="PPE"/>
    <property type="match status" value="1"/>
</dbReference>
<sequence>MFVDFGARPPEVNAALIYGGDGAATMLAAATAWDGLAMNLSSTAASYKAVISRLVSEEWQGPSAMAMAAKVTPHALWMETTATQAEQTAIQAKAAAAAFDAAFAATTPPPVIAANRAQQATLVATNVLGQNTPAIMATEALYMEMWAQCAAAMYGYAGAASAASQVAPFSAPTQNPDPAGRSLQEVAKDSNAGNSGGQGVVQQVLSQLFNSGAGDGILGDPGGAGLGPNANLWNTITSTGMVNPAVATSMIADMAVVQEFNEAVPGRFAPGMLSPGSFTPMGPGVGSAIGATSLVSSTAPAGLAGTAGASTSSVTAGLGRSVPVGTLSVPASWSAASPAAATANVLPGHSPAATAPMGGHGAPGVPLAGASRGAGVTGPRYGIRPVVMARPPAAGYAPDIV</sequence>
<protein>
    <recommendedName>
        <fullName evidence="6">PPE family domain-containing protein</fullName>
    </recommendedName>
</protein>
<name>A0A1X2ENN7_9MYCO</name>
<dbReference type="InterPro" id="IPR038332">
    <property type="entry name" value="PPE_sf"/>
</dbReference>
<reference evidence="4 5" key="1">
    <citation type="submission" date="2016-01" db="EMBL/GenBank/DDBJ databases">
        <title>The new phylogeny of the genus Mycobacterium.</title>
        <authorList>
            <person name="Tarcisio F."/>
            <person name="Conor M."/>
            <person name="Antonella G."/>
            <person name="Elisabetta G."/>
            <person name="Giulia F.S."/>
            <person name="Sara T."/>
            <person name="Anna F."/>
            <person name="Clotilde B."/>
            <person name="Roberto B."/>
            <person name="Veronica D.S."/>
            <person name="Fabio R."/>
            <person name="Monica P."/>
            <person name="Olivier J."/>
            <person name="Enrico T."/>
            <person name="Nicola S."/>
        </authorList>
    </citation>
    <scope>NUCLEOTIDE SEQUENCE [LARGE SCALE GENOMIC DNA]</scope>
    <source>
        <strain evidence="4 5">DSM 44153</strain>
    </source>
</reference>
<dbReference type="EMBL" id="LQPZ01000012">
    <property type="protein sequence ID" value="ORX07196.1"/>
    <property type="molecule type" value="Genomic_DNA"/>
</dbReference>
<evidence type="ECO:0008006" key="6">
    <source>
        <dbReference type="Google" id="ProtNLM"/>
    </source>
</evidence>